<evidence type="ECO:0000256" key="7">
    <source>
        <dbReference type="ARBA" id="ARBA00023242"/>
    </source>
</evidence>
<feature type="repeat" description="WD" evidence="8">
    <location>
        <begin position="479"/>
        <end position="520"/>
    </location>
</feature>
<dbReference type="SUPFAM" id="SSF50978">
    <property type="entry name" value="WD40 repeat-like"/>
    <property type="match status" value="1"/>
</dbReference>
<evidence type="ECO:0000256" key="3">
    <source>
        <dbReference type="ARBA" id="ARBA00022552"/>
    </source>
</evidence>
<keyword evidence="7" id="KW-0539">Nucleus</keyword>
<dbReference type="OrthoDB" id="4096at2759"/>
<keyword evidence="3" id="KW-0698">rRNA processing</keyword>
<dbReference type="SUPFAM" id="SSF50969">
    <property type="entry name" value="YVTN repeat-like/Quinoprotein amine dehydrogenase"/>
    <property type="match status" value="1"/>
</dbReference>
<evidence type="ECO:0000256" key="2">
    <source>
        <dbReference type="ARBA" id="ARBA00022517"/>
    </source>
</evidence>
<keyword evidence="6" id="KW-0804">Transcription</keyword>
<dbReference type="GO" id="GO:0006364">
    <property type="term" value="P:rRNA processing"/>
    <property type="evidence" value="ECO:0007669"/>
    <property type="project" value="UniProtKB-KW"/>
</dbReference>
<evidence type="ECO:0000256" key="6">
    <source>
        <dbReference type="ARBA" id="ARBA00023163"/>
    </source>
</evidence>
<dbReference type="Pfam" id="PF00400">
    <property type="entry name" value="WD40"/>
    <property type="match status" value="1"/>
</dbReference>
<keyword evidence="5" id="KW-0677">Repeat</keyword>
<organism evidence="10 11">
    <name type="scientific">Trematosphaeria pertusa</name>
    <dbReference type="NCBI Taxonomy" id="390896"/>
    <lineage>
        <taxon>Eukaryota</taxon>
        <taxon>Fungi</taxon>
        <taxon>Dikarya</taxon>
        <taxon>Ascomycota</taxon>
        <taxon>Pezizomycotina</taxon>
        <taxon>Dothideomycetes</taxon>
        <taxon>Pleosporomycetidae</taxon>
        <taxon>Pleosporales</taxon>
        <taxon>Massarineae</taxon>
        <taxon>Trematosphaeriaceae</taxon>
        <taxon>Trematosphaeria</taxon>
    </lineage>
</organism>
<feature type="compositionally biased region" description="Basic residues" evidence="9">
    <location>
        <begin position="90"/>
        <end position="99"/>
    </location>
</feature>
<comment type="subcellular location">
    <subcellularLocation>
        <location evidence="1">Nucleus</location>
        <location evidence="1">Nucleolus</location>
    </subcellularLocation>
</comment>
<feature type="compositionally biased region" description="Basic residues" evidence="9">
    <location>
        <begin position="193"/>
        <end position="202"/>
    </location>
</feature>
<evidence type="ECO:0000256" key="5">
    <source>
        <dbReference type="ARBA" id="ARBA00022737"/>
    </source>
</evidence>
<evidence type="ECO:0000256" key="8">
    <source>
        <dbReference type="PROSITE-ProRule" id="PRU00221"/>
    </source>
</evidence>
<dbReference type="Gene3D" id="2.130.10.10">
    <property type="entry name" value="YVTN repeat-like/Quinoprotein amine dehydrogenase"/>
    <property type="match status" value="2"/>
</dbReference>
<evidence type="ECO:0000313" key="11">
    <source>
        <dbReference type="Proteomes" id="UP000800094"/>
    </source>
</evidence>
<evidence type="ECO:0000256" key="4">
    <source>
        <dbReference type="ARBA" id="ARBA00022574"/>
    </source>
</evidence>
<dbReference type="EMBL" id="ML987211">
    <property type="protein sequence ID" value="KAF2241647.1"/>
    <property type="molecule type" value="Genomic_DNA"/>
</dbReference>
<evidence type="ECO:0000256" key="9">
    <source>
        <dbReference type="SAM" id="MobiDB-lite"/>
    </source>
</evidence>
<keyword evidence="4 8" id="KW-0853">WD repeat</keyword>
<feature type="compositionally biased region" description="Polar residues" evidence="9">
    <location>
        <begin position="71"/>
        <end position="87"/>
    </location>
</feature>
<evidence type="ECO:0000256" key="1">
    <source>
        <dbReference type="ARBA" id="ARBA00004604"/>
    </source>
</evidence>
<dbReference type="PANTHER" id="PTHR44215">
    <property type="entry name" value="WD REPEAT-CONTAINING PROTEIN 75"/>
    <property type="match status" value="1"/>
</dbReference>
<dbReference type="Proteomes" id="UP000800094">
    <property type="component" value="Unassembled WGS sequence"/>
</dbReference>
<proteinExistence type="predicted"/>
<dbReference type="InterPro" id="IPR001680">
    <property type="entry name" value="WD40_rpt"/>
</dbReference>
<dbReference type="GO" id="GO:0003723">
    <property type="term" value="F:RNA binding"/>
    <property type="evidence" value="ECO:0007669"/>
    <property type="project" value="InterPro"/>
</dbReference>
<dbReference type="GO" id="GO:2000234">
    <property type="term" value="P:positive regulation of rRNA processing"/>
    <property type="evidence" value="ECO:0007669"/>
    <property type="project" value="TreeGrafter"/>
</dbReference>
<dbReference type="PANTHER" id="PTHR44215:SF1">
    <property type="entry name" value="WD REPEAT-CONTAINING PROTEIN 75"/>
    <property type="match status" value="1"/>
</dbReference>
<dbReference type="GO" id="GO:0045943">
    <property type="term" value="P:positive regulation of transcription by RNA polymerase I"/>
    <property type="evidence" value="ECO:0007669"/>
    <property type="project" value="InterPro"/>
</dbReference>
<keyword evidence="11" id="KW-1185">Reference proteome</keyword>
<keyword evidence="2" id="KW-0690">Ribosome biogenesis</keyword>
<dbReference type="InterPro" id="IPR053826">
    <property type="entry name" value="WDR75"/>
</dbReference>
<feature type="compositionally biased region" description="Basic and acidic residues" evidence="9">
    <location>
        <begin position="15"/>
        <end position="34"/>
    </location>
</feature>
<dbReference type="SMART" id="SM00320">
    <property type="entry name" value="WD40"/>
    <property type="match status" value="3"/>
</dbReference>
<dbReference type="AlphaFoldDB" id="A0A6A6HUE6"/>
<protein>
    <submittedName>
        <fullName evidence="10">WD40 repeat-like protein</fullName>
    </submittedName>
</protein>
<dbReference type="PROSITE" id="PS50294">
    <property type="entry name" value="WD_REPEATS_REGION"/>
    <property type="match status" value="1"/>
</dbReference>
<dbReference type="RefSeq" id="XP_033676651.1">
    <property type="nucleotide sequence ID" value="XM_033826246.1"/>
</dbReference>
<dbReference type="GO" id="GO:0032040">
    <property type="term" value="C:small-subunit processome"/>
    <property type="evidence" value="ECO:0007669"/>
    <property type="project" value="InterPro"/>
</dbReference>
<dbReference type="InterPro" id="IPR036322">
    <property type="entry name" value="WD40_repeat_dom_sf"/>
</dbReference>
<sequence length="1110" mass="122019">MAGTPETLNLKRKREGAEPHRKKAKREEKSKAAEAEAQNGTPGKVETATPVAKPTPKPTPTPKAKHGLSEKPQTNGARESAAGTPSSSRKDRKQSKLKGAHGLEITNAPAVRVEDQAAAEATPVREQKIVGGNAVAAESASKDSKTKKSEKQKWKERNRKSENVIKEKVPENSRTEESIAASSGHGDKEAQPSKKKKEKKSKGISSDRWSISGPHGGWFLPQDPVFSRDEKCLLLAKLQALEVYSTETSLLANELPLRGSAVILAYALSASEPNHVYIVDSAGIVTLRNWTNRSMIGRWDIGGNVRHLAVVTQPESALDLLYCYEAGGSHIINVHALRTANQSAPTELKCILKSSSPITGLQVFLQGKIVVVSSADSIMIGKPTKLHKTALQDLGYTWQEFKTSKRITAFNAHIRLPENLKGKNLEQDPRDHLDLAIGDEEGAIHLFEDILASFAAIEKSQKGGKDKSIGPESLRPKRLHWHRDAVGSLKWSLDGNYLISGGNETVITIWQLSTGKQQHLPHLTAAIEHIVVSPSGASYAISLANNSVIVLSTSELEARTNIVGVQSRRIDLEQLPRETNPRIYPFEIFGPIPMAIDAEDGKRVLFTTPSSQPRHRRRSGLVPEPYLQTFDMATQRAISRQALTRNNATDPNMGPEGRRIDEPSVKFLQVSCDGKWLATVDEWIPPRADMGFLEEGIPAFNEEERTYRREVYLKFWLWDAKSSQWSLGTRIDAPHFLEALSAHASVFDLVADPSGLGFATVGEDRFIRVWRPRTRIQGGLVVRGADKPQGLVTWSLDRLITIPSQLDVGETNGDTQEWSDLRTCRLSFSSDGSALAAGVSWMSEGQSGVIHIVDTEAGIIRRSITELEMRALSGIGIIGRYLVAVSGSVIVWDMVLDQLVYFFPVETPGVDIENRAPFVRLAVNEEDGTFAVSVPQFEKNHKSKSRDTKRFKKASAKVHIFNTDNLKAPWSTKLPGIVLGLAPVRGRGYVALDSASSIRVIGPKAIALQLPTPPPGPEPQLLADGMDVDIKEEDDDTQTVSKKRVSLSQFEANEGLWQDSENDKPVVRPEQLQDLFERGPSHSTPACRDQFSAFVALRARKPNPHLGLLA</sequence>
<feature type="region of interest" description="Disordered" evidence="9">
    <location>
        <begin position="1"/>
        <end position="209"/>
    </location>
</feature>
<feature type="compositionally biased region" description="Basic and acidic residues" evidence="9">
    <location>
        <begin position="140"/>
        <end position="177"/>
    </location>
</feature>
<gene>
    <name evidence="10" type="ORF">BU26DRAFT_496216</name>
</gene>
<evidence type="ECO:0000313" key="10">
    <source>
        <dbReference type="EMBL" id="KAF2241647.1"/>
    </source>
</evidence>
<accession>A0A6A6HUE6</accession>
<dbReference type="PROSITE" id="PS50082">
    <property type="entry name" value="WD_REPEATS_2"/>
    <property type="match status" value="1"/>
</dbReference>
<dbReference type="GeneID" id="54579576"/>
<name>A0A6A6HUE6_9PLEO</name>
<reference evidence="10" key="1">
    <citation type="journal article" date="2020" name="Stud. Mycol.">
        <title>101 Dothideomycetes genomes: a test case for predicting lifestyles and emergence of pathogens.</title>
        <authorList>
            <person name="Haridas S."/>
            <person name="Albert R."/>
            <person name="Binder M."/>
            <person name="Bloem J."/>
            <person name="Labutti K."/>
            <person name="Salamov A."/>
            <person name="Andreopoulos B."/>
            <person name="Baker S."/>
            <person name="Barry K."/>
            <person name="Bills G."/>
            <person name="Bluhm B."/>
            <person name="Cannon C."/>
            <person name="Castanera R."/>
            <person name="Culley D."/>
            <person name="Daum C."/>
            <person name="Ezra D."/>
            <person name="Gonzalez J."/>
            <person name="Henrissat B."/>
            <person name="Kuo A."/>
            <person name="Liang C."/>
            <person name="Lipzen A."/>
            <person name="Lutzoni F."/>
            <person name="Magnuson J."/>
            <person name="Mondo S."/>
            <person name="Nolan M."/>
            <person name="Ohm R."/>
            <person name="Pangilinan J."/>
            <person name="Park H.-J."/>
            <person name="Ramirez L."/>
            <person name="Alfaro M."/>
            <person name="Sun H."/>
            <person name="Tritt A."/>
            <person name="Yoshinaga Y."/>
            <person name="Zwiers L.-H."/>
            <person name="Turgeon B."/>
            <person name="Goodwin S."/>
            <person name="Spatafora J."/>
            <person name="Crous P."/>
            <person name="Grigoriev I."/>
        </authorList>
    </citation>
    <scope>NUCLEOTIDE SEQUENCE</scope>
    <source>
        <strain evidence="10">CBS 122368</strain>
    </source>
</reference>
<dbReference type="InterPro" id="IPR015943">
    <property type="entry name" value="WD40/YVTN_repeat-like_dom_sf"/>
</dbReference>
<dbReference type="Pfam" id="PF23869">
    <property type="entry name" value="Beta-prop_WDR75_1st"/>
    <property type="match status" value="1"/>
</dbReference>
<dbReference type="InterPro" id="IPR011044">
    <property type="entry name" value="Quino_amine_DH_bsu"/>
</dbReference>